<organism evidence="9 10">
    <name type="scientific">Flaviflagellibacter deserti</name>
    <dbReference type="NCBI Taxonomy" id="2267266"/>
    <lineage>
        <taxon>Bacteria</taxon>
        <taxon>Pseudomonadati</taxon>
        <taxon>Pseudomonadota</taxon>
        <taxon>Alphaproteobacteria</taxon>
        <taxon>Hyphomicrobiales</taxon>
        <taxon>Flaviflagellibacter</taxon>
    </lineage>
</organism>
<proteinExistence type="predicted"/>
<dbReference type="InterPro" id="IPR009056">
    <property type="entry name" value="Cyt_c-like_dom"/>
</dbReference>
<gene>
    <name evidence="9" type="ORF">ACFPFW_05695</name>
</gene>
<keyword evidence="3 6" id="KW-0479">Metal-binding</keyword>
<protein>
    <submittedName>
        <fullName evidence="9">C-type cytochrome</fullName>
    </submittedName>
</protein>
<evidence type="ECO:0000256" key="3">
    <source>
        <dbReference type="ARBA" id="ARBA00022723"/>
    </source>
</evidence>
<comment type="caution">
    <text evidence="9">The sequence shown here is derived from an EMBL/GenBank/DDBJ whole genome shotgun (WGS) entry which is preliminary data.</text>
</comment>
<keyword evidence="4" id="KW-0249">Electron transport</keyword>
<evidence type="ECO:0000256" key="6">
    <source>
        <dbReference type="PROSITE-ProRule" id="PRU00433"/>
    </source>
</evidence>
<keyword evidence="2 6" id="KW-0349">Heme</keyword>
<dbReference type="InterPro" id="IPR036909">
    <property type="entry name" value="Cyt_c-like_dom_sf"/>
</dbReference>
<reference evidence="10" key="1">
    <citation type="journal article" date="2019" name="Int. J. Syst. Evol. Microbiol.">
        <title>The Global Catalogue of Microorganisms (GCM) 10K type strain sequencing project: providing services to taxonomists for standard genome sequencing and annotation.</title>
        <authorList>
            <consortium name="The Broad Institute Genomics Platform"/>
            <consortium name="The Broad Institute Genome Sequencing Center for Infectious Disease"/>
            <person name="Wu L."/>
            <person name="Ma J."/>
        </authorList>
    </citation>
    <scope>NUCLEOTIDE SEQUENCE [LARGE SCALE GENOMIC DNA]</scope>
    <source>
        <strain evidence="10">CGMCC 1.16444</strain>
    </source>
</reference>
<feature type="domain" description="Cytochrome c" evidence="8">
    <location>
        <begin position="70"/>
        <end position="171"/>
    </location>
</feature>
<feature type="compositionally biased region" description="Low complexity" evidence="7">
    <location>
        <begin position="184"/>
        <end position="208"/>
    </location>
</feature>
<accession>A0ABV9Z075</accession>
<dbReference type="SUPFAM" id="SSF46626">
    <property type="entry name" value="Cytochrome c"/>
    <property type="match status" value="1"/>
</dbReference>
<dbReference type="Proteomes" id="UP001595796">
    <property type="component" value="Unassembled WGS sequence"/>
</dbReference>
<evidence type="ECO:0000313" key="9">
    <source>
        <dbReference type="EMBL" id="MFC5067506.1"/>
    </source>
</evidence>
<dbReference type="PRINTS" id="PR00604">
    <property type="entry name" value="CYTCHRMECIAB"/>
</dbReference>
<dbReference type="RefSeq" id="WP_114956997.1">
    <property type="nucleotide sequence ID" value="NZ_JBHSJF010000005.1"/>
</dbReference>
<sequence>MDSFEVNKMLGAVLGTLTFVVGLSIASEILFEQHAPEKLGYDLPAPVENAGAPAAAAPAVEPIAVRLAKADPAKGEAAVKQCQSCHSFEKGGPNKVGPNLYGVVGNHHGHLDGFNYSAGMKAKSGEQWSFEAMDHFLENPKAAVPGTAMSFAGIKRPDQRADVIAYLNKNSDSPLPLPAPDAAPAPAEGAAPAAGAPAPDAGQGAAPAPAAPAAPH</sequence>
<evidence type="ECO:0000256" key="1">
    <source>
        <dbReference type="ARBA" id="ARBA00022448"/>
    </source>
</evidence>
<keyword evidence="1" id="KW-0813">Transport</keyword>
<evidence type="ECO:0000259" key="8">
    <source>
        <dbReference type="PROSITE" id="PS51007"/>
    </source>
</evidence>
<evidence type="ECO:0000256" key="2">
    <source>
        <dbReference type="ARBA" id="ARBA00022617"/>
    </source>
</evidence>
<dbReference type="PROSITE" id="PS51007">
    <property type="entry name" value="CYTC"/>
    <property type="match status" value="1"/>
</dbReference>
<feature type="region of interest" description="Disordered" evidence="7">
    <location>
        <begin position="171"/>
        <end position="216"/>
    </location>
</feature>
<evidence type="ECO:0000313" key="10">
    <source>
        <dbReference type="Proteomes" id="UP001595796"/>
    </source>
</evidence>
<dbReference type="PANTHER" id="PTHR11961">
    <property type="entry name" value="CYTOCHROME C"/>
    <property type="match status" value="1"/>
</dbReference>
<evidence type="ECO:0000256" key="4">
    <source>
        <dbReference type="ARBA" id="ARBA00022982"/>
    </source>
</evidence>
<evidence type="ECO:0000256" key="7">
    <source>
        <dbReference type="SAM" id="MobiDB-lite"/>
    </source>
</evidence>
<dbReference type="Pfam" id="PF00034">
    <property type="entry name" value="Cytochrom_C"/>
    <property type="match status" value="1"/>
</dbReference>
<name>A0ABV9Z075_9HYPH</name>
<keyword evidence="5 6" id="KW-0408">Iron</keyword>
<dbReference type="EMBL" id="JBHSJF010000005">
    <property type="protein sequence ID" value="MFC5067506.1"/>
    <property type="molecule type" value="Genomic_DNA"/>
</dbReference>
<keyword evidence="10" id="KW-1185">Reference proteome</keyword>
<dbReference type="Gene3D" id="1.10.760.10">
    <property type="entry name" value="Cytochrome c-like domain"/>
    <property type="match status" value="1"/>
</dbReference>
<dbReference type="InterPro" id="IPR002327">
    <property type="entry name" value="Cyt_c_1A/1B"/>
</dbReference>
<evidence type="ECO:0000256" key="5">
    <source>
        <dbReference type="ARBA" id="ARBA00023004"/>
    </source>
</evidence>